<evidence type="ECO:0000256" key="1">
    <source>
        <dbReference type="SAM" id="SignalP"/>
    </source>
</evidence>
<evidence type="ECO:0000313" key="2">
    <source>
        <dbReference type="EMBL" id="SDZ51679.1"/>
    </source>
</evidence>
<feature type="chain" id="PRO_5011501947" description="ATP-dependent transcriptional regulator" evidence="1">
    <location>
        <begin position="23"/>
        <end position="459"/>
    </location>
</feature>
<dbReference type="STRING" id="1244108.SAMN05444004_11867"/>
<dbReference type="EMBL" id="FNPX01000018">
    <property type="protein sequence ID" value="SDZ51679.1"/>
    <property type="molecule type" value="Genomic_DNA"/>
</dbReference>
<keyword evidence="1" id="KW-0732">Signal</keyword>
<dbReference type="InterPro" id="IPR021323">
    <property type="entry name" value="DUF2927"/>
</dbReference>
<dbReference type="Proteomes" id="UP000198914">
    <property type="component" value="Unassembled WGS sequence"/>
</dbReference>
<evidence type="ECO:0008006" key="4">
    <source>
        <dbReference type="Google" id="ProtNLM"/>
    </source>
</evidence>
<protein>
    <recommendedName>
        <fullName evidence="4">ATP-dependent transcriptional regulator</fullName>
    </recommendedName>
</protein>
<dbReference type="AlphaFoldDB" id="A0A1H3TQR9"/>
<organism evidence="2 3">
    <name type="scientific">Jannaschia faecimaris</name>
    <dbReference type="NCBI Taxonomy" id="1244108"/>
    <lineage>
        <taxon>Bacteria</taxon>
        <taxon>Pseudomonadati</taxon>
        <taxon>Pseudomonadota</taxon>
        <taxon>Alphaproteobacteria</taxon>
        <taxon>Rhodobacterales</taxon>
        <taxon>Roseobacteraceae</taxon>
        <taxon>Jannaschia</taxon>
    </lineage>
</organism>
<sequence length="459" mass="49064">MLRPLATLAVMLLASCAPSGTATPQATRATVAIMTDALPPLRRFTGVPAMRLPVQPNAQLARDFMALTFQLETGRQIDTFTRFEGPITVTVETADGASLPPTLLPDLTDLLARLQTEAKIDIRPAEAGKMGSITISALPRATLQRFVPGAACFVVPRVAGWNDYLANRFGPGTDWTTLKTRTRASVFLPADVSPQEIRDCLHEEVAQALGPLNDLYRLPHSVFNDDNMHVVLTQFDMMVLRATYDEDLISGMTQAQVAERLPAILARVNPRGRIADAGAIDEGNPAWSKSLQGALQPTGSDRARLNHAKNAVSLAQAQGWQDERLAFSHLALGRAALSSDIDVAIAAFLEAQAIYQQTIGDSVQTAQIALQLAAFALSSGQPQATLDILDRAIPAADDAQNASLLATLLLLRAEAAALQGASSEAARIRREGLAWGRYAWGDQALGIRAGEVASLRPGA</sequence>
<evidence type="ECO:0000313" key="3">
    <source>
        <dbReference type="Proteomes" id="UP000198914"/>
    </source>
</evidence>
<feature type="signal peptide" evidence="1">
    <location>
        <begin position="1"/>
        <end position="22"/>
    </location>
</feature>
<keyword evidence="3" id="KW-1185">Reference proteome</keyword>
<dbReference type="Pfam" id="PF11150">
    <property type="entry name" value="DUF2927"/>
    <property type="match status" value="1"/>
</dbReference>
<gene>
    <name evidence="2" type="ORF">SAMN05444004_11867</name>
</gene>
<dbReference type="RefSeq" id="WP_092647493.1">
    <property type="nucleotide sequence ID" value="NZ_FNPX01000018.1"/>
</dbReference>
<name>A0A1H3TQR9_9RHOB</name>
<dbReference type="OrthoDB" id="7823193at2"/>
<reference evidence="3" key="1">
    <citation type="submission" date="2016-10" db="EMBL/GenBank/DDBJ databases">
        <authorList>
            <person name="Varghese N."/>
            <person name="Submissions S."/>
        </authorList>
    </citation>
    <scope>NUCLEOTIDE SEQUENCE [LARGE SCALE GENOMIC DNA]</scope>
    <source>
        <strain evidence="3">DSM 100420</strain>
    </source>
</reference>
<accession>A0A1H3TQR9</accession>
<proteinExistence type="predicted"/>
<dbReference type="PROSITE" id="PS51257">
    <property type="entry name" value="PROKAR_LIPOPROTEIN"/>
    <property type="match status" value="1"/>
</dbReference>